<name>A0A8H6I167_9AGAR</name>
<accession>A0A8H6I167</accession>
<dbReference type="EMBL" id="JACGCI010000029">
    <property type="protein sequence ID" value="KAF6755528.1"/>
    <property type="molecule type" value="Genomic_DNA"/>
</dbReference>
<gene>
    <name evidence="2" type="ORF">DFP72DRAFT_1067340</name>
</gene>
<feature type="region of interest" description="Disordered" evidence="1">
    <location>
        <begin position="163"/>
        <end position="185"/>
    </location>
</feature>
<evidence type="ECO:0000256" key="1">
    <source>
        <dbReference type="SAM" id="MobiDB-lite"/>
    </source>
</evidence>
<reference evidence="2 3" key="1">
    <citation type="submission" date="2020-07" db="EMBL/GenBank/DDBJ databases">
        <title>Comparative genomics of pyrophilous fungi reveals a link between fire events and developmental genes.</title>
        <authorList>
            <consortium name="DOE Joint Genome Institute"/>
            <person name="Steindorff A.S."/>
            <person name="Carver A."/>
            <person name="Calhoun S."/>
            <person name="Stillman K."/>
            <person name="Liu H."/>
            <person name="Lipzen A."/>
            <person name="Pangilinan J."/>
            <person name="Labutti K."/>
            <person name="Bruns T.D."/>
            <person name="Grigoriev I.V."/>
        </authorList>
    </citation>
    <scope>NUCLEOTIDE SEQUENCE [LARGE SCALE GENOMIC DNA]</scope>
    <source>
        <strain evidence="2 3">CBS 144469</strain>
    </source>
</reference>
<sequence length="185" mass="21549">MFKRGSPIDRDRTYRQCITETVTNIQYRNVSTSFSGGPAQHRYEYKLEALVQSYSQKYFTFPSNIQVTIYTMRLSLPTLLTVAISLVHIVNAQQDYTLDAREYVDELVARKEAYNALERRHLFADISTRELIAELSDRLERRAEWWTCRFCRTIFNTKEEADRSACTGKGSGGEHRLQHHVSGRN</sequence>
<dbReference type="Proteomes" id="UP000521943">
    <property type="component" value="Unassembled WGS sequence"/>
</dbReference>
<evidence type="ECO:0000313" key="2">
    <source>
        <dbReference type="EMBL" id="KAF6755528.1"/>
    </source>
</evidence>
<evidence type="ECO:0000313" key="3">
    <source>
        <dbReference type="Proteomes" id="UP000521943"/>
    </source>
</evidence>
<comment type="caution">
    <text evidence="2">The sequence shown here is derived from an EMBL/GenBank/DDBJ whole genome shotgun (WGS) entry which is preliminary data.</text>
</comment>
<organism evidence="2 3">
    <name type="scientific">Ephemerocybe angulata</name>
    <dbReference type="NCBI Taxonomy" id="980116"/>
    <lineage>
        <taxon>Eukaryota</taxon>
        <taxon>Fungi</taxon>
        <taxon>Dikarya</taxon>
        <taxon>Basidiomycota</taxon>
        <taxon>Agaricomycotina</taxon>
        <taxon>Agaricomycetes</taxon>
        <taxon>Agaricomycetidae</taxon>
        <taxon>Agaricales</taxon>
        <taxon>Agaricineae</taxon>
        <taxon>Psathyrellaceae</taxon>
        <taxon>Ephemerocybe</taxon>
    </lineage>
</organism>
<dbReference type="AlphaFoldDB" id="A0A8H6I167"/>
<keyword evidence="3" id="KW-1185">Reference proteome</keyword>
<proteinExistence type="predicted"/>
<protein>
    <submittedName>
        <fullName evidence="2">Uncharacterized protein</fullName>
    </submittedName>
</protein>